<sequence length="245" mass="28580">MSNRILTVNDPEAQRFINLSYVTNTEKNTSKWLRHIDRFRKEKNIVNTLDEFDNKAELVTFISSFIGWLSKKDGSPFKVESVHNCYSALARYLRENSRIDGGVRIWDKYSFPKSLRCLDGKMKSLQYDGYGDTDKRDSLTSNEIISCLNHNYLSIDNNEGLIRRAFFWLSILCGLRGGDTYKLEFRDLERREDGGIQLRFRQEKNNQGGVLYRQRYGHTGTRTIPIPPDIKDNQFTPIADLLLYI</sequence>
<dbReference type="AlphaFoldDB" id="A0A397UCV1"/>
<dbReference type="EMBL" id="QKWP01002080">
    <property type="protein sequence ID" value="RIB04956.1"/>
    <property type="molecule type" value="Genomic_DNA"/>
</dbReference>
<dbReference type="OrthoDB" id="2448782at2759"/>
<dbReference type="Gene3D" id="1.10.443.10">
    <property type="entry name" value="Intergrase catalytic core"/>
    <property type="match status" value="1"/>
</dbReference>
<dbReference type="InterPro" id="IPR011010">
    <property type="entry name" value="DNA_brk_join_enz"/>
</dbReference>
<evidence type="ECO:0008006" key="4">
    <source>
        <dbReference type="Google" id="ProtNLM"/>
    </source>
</evidence>
<evidence type="ECO:0000256" key="1">
    <source>
        <dbReference type="ARBA" id="ARBA00023172"/>
    </source>
</evidence>
<dbReference type="GO" id="GO:0015074">
    <property type="term" value="P:DNA integration"/>
    <property type="evidence" value="ECO:0007669"/>
    <property type="project" value="InterPro"/>
</dbReference>
<dbReference type="InterPro" id="IPR013762">
    <property type="entry name" value="Integrase-like_cat_sf"/>
</dbReference>
<protein>
    <recommendedName>
        <fullName evidence="4">Tyr recombinase domain-containing protein</fullName>
    </recommendedName>
</protein>
<dbReference type="GO" id="GO:0006310">
    <property type="term" value="P:DNA recombination"/>
    <property type="evidence" value="ECO:0007669"/>
    <property type="project" value="UniProtKB-KW"/>
</dbReference>
<comment type="caution">
    <text evidence="2">The sequence shown here is derived from an EMBL/GenBank/DDBJ whole genome shotgun (WGS) entry which is preliminary data.</text>
</comment>
<name>A0A397UCV1_9GLOM</name>
<accession>A0A397UCV1</accession>
<proteinExistence type="predicted"/>
<gene>
    <name evidence="2" type="ORF">C2G38_2221008</name>
</gene>
<reference evidence="2 3" key="1">
    <citation type="submission" date="2018-06" db="EMBL/GenBank/DDBJ databases">
        <title>Comparative genomics reveals the genomic features of Rhizophagus irregularis, R. cerebriforme, R. diaphanum and Gigaspora rosea, and their symbiotic lifestyle signature.</title>
        <authorList>
            <person name="Morin E."/>
            <person name="San Clemente H."/>
            <person name="Chen E.C.H."/>
            <person name="De La Providencia I."/>
            <person name="Hainaut M."/>
            <person name="Kuo A."/>
            <person name="Kohler A."/>
            <person name="Murat C."/>
            <person name="Tang N."/>
            <person name="Roy S."/>
            <person name="Loubradou J."/>
            <person name="Henrissat B."/>
            <person name="Grigoriev I.V."/>
            <person name="Corradi N."/>
            <person name="Roux C."/>
            <person name="Martin F.M."/>
        </authorList>
    </citation>
    <scope>NUCLEOTIDE SEQUENCE [LARGE SCALE GENOMIC DNA]</scope>
    <source>
        <strain evidence="2 3">DAOM 194757</strain>
    </source>
</reference>
<keyword evidence="1" id="KW-0233">DNA recombination</keyword>
<dbReference type="SUPFAM" id="SSF56349">
    <property type="entry name" value="DNA breaking-rejoining enzymes"/>
    <property type="match status" value="1"/>
</dbReference>
<dbReference type="GO" id="GO:0003677">
    <property type="term" value="F:DNA binding"/>
    <property type="evidence" value="ECO:0007669"/>
    <property type="project" value="InterPro"/>
</dbReference>
<dbReference type="InterPro" id="IPR052787">
    <property type="entry name" value="MAVS"/>
</dbReference>
<evidence type="ECO:0000313" key="2">
    <source>
        <dbReference type="EMBL" id="RIB04956.1"/>
    </source>
</evidence>
<keyword evidence="3" id="KW-1185">Reference proteome</keyword>
<organism evidence="2 3">
    <name type="scientific">Gigaspora rosea</name>
    <dbReference type="NCBI Taxonomy" id="44941"/>
    <lineage>
        <taxon>Eukaryota</taxon>
        <taxon>Fungi</taxon>
        <taxon>Fungi incertae sedis</taxon>
        <taxon>Mucoromycota</taxon>
        <taxon>Glomeromycotina</taxon>
        <taxon>Glomeromycetes</taxon>
        <taxon>Diversisporales</taxon>
        <taxon>Gigasporaceae</taxon>
        <taxon>Gigaspora</taxon>
    </lineage>
</organism>
<evidence type="ECO:0000313" key="3">
    <source>
        <dbReference type="Proteomes" id="UP000266673"/>
    </source>
</evidence>
<dbReference type="Proteomes" id="UP000266673">
    <property type="component" value="Unassembled WGS sequence"/>
</dbReference>
<dbReference type="PANTHER" id="PTHR21446">
    <property type="entry name" value="DUF3504 DOMAIN-CONTAINING PROTEIN"/>
    <property type="match status" value="1"/>
</dbReference>
<dbReference type="PANTHER" id="PTHR21446:SF12">
    <property type="entry name" value="POTASSIUM CHANNEL TETRAMERIZATION DOMAIN CONTAINING 1"/>
    <property type="match status" value="1"/>
</dbReference>